<gene>
    <name evidence="1" type="primary">HD1</name>
</gene>
<dbReference type="GO" id="GO:0003677">
    <property type="term" value="F:DNA binding"/>
    <property type="evidence" value="ECO:0007669"/>
    <property type="project" value="UniProtKB-KW"/>
</dbReference>
<proteinExistence type="predicted"/>
<name>E0YNQ1_9BASI</name>
<organism evidence="1">
    <name type="scientific">Rhodotorula babjevae</name>
    <dbReference type="NCBI Taxonomy" id="86837"/>
    <lineage>
        <taxon>Eukaryota</taxon>
        <taxon>Fungi</taxon>
        <taxon>Dikarya</taxon>
        <taxon>Basidiomycota</taxon>
        <taxon>Pucciniomycotina</taxon>
        <taxon>Microbotryomycetes</taxon>
        <taxon>Sporidiobolales</taxon>
        <taxon>Sporidiobolaceae</taxon>
        <taxon>Rhodotorula</taxon>
    </lineage>
</organism>
<dbReference type="EMBL" id="HM143856">
    <property type="protein sequence ID" value="ADM24769.1"/>
    <property type="molecule type" value="Genomic_DNA"/>
</dbReference>
<protein>
    <submittedName>
        <fullName evidence="1">Homeodomain transcription factor HD1</fullName>
    </submittedName>
</protein>
<feature type="non-terminal residue" evidence="1">
    <location>
        <position position="132"/>
    </location>
</feature>
<sequence length="132" mass="14327">MSTLDQALMSDAARLEQAYLSAVRNGEVHLVTGRCASVLDRATEAAQGGLLCPSTLAKLCAVARRIRVVSLAMDQLDKLAQDVSHDAQERVQRICSGDQVSSCSNDPPADDQAHCAPYREYFVAHFAYPYPS</sequence>
<reference evidence="1" key="1">
    <citation type="journal article" date="2010" name="PLoS Genet.">
        <title>A deviation from the bipolar-tetrapolar mating paradigm in an early diverged basidiomycete.</title>
        <authorList>
            <person name="Coelho M.A."/>
            <person name="Sampaio J.P."/>
            <person name="Goncalves P."/>
        </authorList>
    </citation>
    <scope>NUCLEOTIDE SEQUENCE</scope>
    <source>
        <strain evidence="1">CBS 7809</strain>
    </source>
</reference>
<evidence type="ECO:0000313" key="1">
    <source>
        <dbReference type="EMBL" id="ADM24769.1"/>
    </source>
</evidence>
<dbReference type="AlphaFoldDB" id="E0YNQ1"/>
<keyword evidence="1" id="KW-0371">Homeobox</keyword>
<accession>E0YNQ1</accession>